<dbReference type="OrthoDB" id="1431247at2759"/>
<evidence type="ECO:0000256" key="6">
    <source>
        <dbReference type="ARBA" id="ARBA00022989"/>
    </source>
</evidence>
<feature type="compositionally biased region" description="Basic and acidic residues" evidence="10">
    <location>
        <begin position="214"/>
        <end position="230"/>
    </location>
</feature>
<dbReference type="Gene3D" id="2.60.40.790">
    <property type="match status" value="1"/>
</dbReference>
<evidence type="ECO:0000259" key="12">
    <source>
        <dbReference type="PROSITE" id="PS01031"/>
    </source>
</evidence>
<accession>A0A6I9UCR8</accession>
<evidence type="ECO:0000256" key="9">
    <source>
        <dbReference type="RuleBase" id="RU003616"/>
    </source>
</evidence>
<dbReference type="RefSeq" id="XP_011091969.1">
    <property type="nucleotide sequence ID" value="XM_011093667.2"/>
</dbReference>
<keyword evidence="13" id="KW-1185">Reference proteome</keyword>
<feature type="compositionally biased region" description="Low complexity" evidence="10">
    <location>
        <begin position="12"/>
        <end position="22"/>
    </location>
</feature>
<dbReference type="AlphaFoldDB" id="A0A6I9UCR8"/>
<proteinExistence type="inferred from homology"/>
<protein>
    <submittedName>
        <fullName evidence="14">Inactive protein RESTRICTED TEV MOVEMENT 2</fullName>
    </submittedName>
</protein>
<feature type="region of interest" description="Disordered" evidence="10">
    <location>
        <begin position="115"/>
        <end position="287"/>
    </location>
</feature>
<dbReference type="Pfam" id="PF00011">
    <property type="entry name" value="HSP20"/>
    <property type="match status" value="1"/>
</dbReference>
<feature type="compositionally biased region" description="Polar residues" evidence="10">
    <location>
        <begin position="127"/>
        <end position="137"/>
    </location>
</feature>
<evidence type="ECO:0000256" key="11">
    <source>
        <dbReference type="SAM" id="Phobius"/>
    </source>
</evidence>
<dbReference type="GO" id="GO:0034605">
    <property type="term" value="P:cellular response to heat"/>
    <property type="evidence" value="ECO:0007669"/>
    <property type="project" value="TreeGrafter"/>
</dbReference>
<reference evidence="14" key="1">
    <citation type="submission" date="2025-08" db="UniProtKB">
        <authorList>
            <consortium name="RefSeq"/>
        </authorList>
    </citation>
    <scope>IDENTIFICATION</scope>
</reference>
<evidence type="ECO:0000256" key="1">
    <source>
        <dbReference type="ARBA" id="ARBA00004162"/>
    </source>
</evidence>
<comment type="similarity">
    <text evidence="8 9">Belongs to the small heat shock protein (HSP20) family.</text>
</comment>
<keyword evidence="7 11" id="KW-0472">Membrane</keyword>
<dbReference type="FunCoup" id="A0A6I9UCR8">
    <property type="interactions" value="104"/>
</dbReference>
<feature type="compositionally biased region" description="Basic and acidic residues" evidence="10">
    <location>
        <begin position="157"/>
        <end position="180"/>
    </location>
</feature>
<evidence type="ECO:0000256" key="8">
    <source>
        <dbReference type="PROSITE-ProRule" id="PRU00285"/>
    </source>
</evidence>
<evidence type="ECO:0000256" key="2">
    <source>
        <dbReference type="ARBA" id="ARBA00022475"/>
    </source>
</evidence>
<dbReference type="KEGG" id="sind:105172286"/>
<comment type="subcellular location">
    <subcellularLocation>
        <location evidence="1">Cell membrane</location>
        <topology evidence="1">Single-pass membrane protein</topology>
    </subcellularLocation>
</comment>
<dbReference type="Proteomes" id="UP000504604">
    <property type="component" value="Linkage group LG10"/>
</dbReference>
<dbReference type="Gramene" id="SIN_1012299.t">
    <property type="protein sequence ID" value="SIN_1012299.t"/>
    <property type="gene ID" value="SIN_1012299"/>
</dbReference>
<feature type="domain" description="SHSP" evidence="12">
    <location>
        <begin position="23"/>
        <end position="127"/>
    </location>
</feature>
<evidence type="ECO:0000313" key="14">
    <source>
        <dbReference type="RefSeq" id="XP_011091969.1"/>
    </source>
</evidence>
<feature type="transmembrane region" description="Helical" evidence="11">
    <location>
        <begin position="337"/>
        <end position="357"/>
    </location>
</feature>
<feature type="compositionally biased region" description="Gly residues" evidence="10">
    <location>
        <begin position="1"/>
        <end position="11"/>
    </location>
</feature>
<dbReference type="PROSITE" id="PS01031">
    <property type="entry name" value="SHSP"/>
    <property type="match status" value="1"/>
</dbReference>
<evidence type="ECO:0000256" key="5">
    <source>
        <dbReference type="ARBA" id="ARBA00022821"/>
    </source>
</evidence>
<gene>
    <name evidence="14" type="primary">LOC105172286</name>
</gene>
<dbReference type="GO" id="GO:0005886">
    <property type="term" value="C:plasma membrane"/>
    <property type="evidence" value="ECO:0007669"/>
    <property type="project" value="UniProtKB-SubCell"/>
</dbReference>
<evidence type="ECO:0000256" key="3">
    <source>
        <dbReference type="ARBA" id="ARBA00022692"/>
    </source>
</evidence>
<dbReference type="InterPro" id="IPR008978">
    <property type="entry name" value="HSP20-like_chaperone"/>
</dbReference>
<name>A0A6I9UCR8_SESIN</name>
<keyword evidence="6 11" id="KW-1133">Transmembrane helix</keyword>
<dbReference type="InParanoid" id="A0A6I9UCR8"/>
<dbReference type="PANTHER" id="PTHR43670:SF121">
    <property type="entry name" value="PROTEIN RESTRICTED TEV MOVEMENT 2"/>
    <property type="match status" value="1"/>
</dbReference>
<keyword evidence="5" id="KW-0611">Plant defense</keyword>
<dbReference type="PANTHER" id="PTHR43670">
    <property type="entry name" value="HEAT SHOCK PROTEIN 26"/>
    <property type="match status" value="1"/>
</dbReference>
<dbReference type="SUPFAM" id="SSF49764">
    <property type="entry name" value="HSP20-like chaperones"/>
    <property type="match status" value="1"/>
</dbReference>
<feature type="compositionally biased region" description="Polar residues" evidence="10">
    <location>
        <begin position="195"/>
        <end position="211"/>
    </location>
</feature>
<organism evidence="13 14">
    <name type="scientific">Sesamum indicum</name>
    <name type="common">Oriental sesame</name>
    <name type="synonym">Sesamum orientale</name>
    <dbReference type="NCBI Taxonomy" id="4182"/>
    <lineage>
        <taxon>Eukaryota</taxon>
        <taxon>Viridiplantae</taxon>
        <taxon>Streptophyta</taxon>
        <taxon>Embryophyta</taxon>
        <taxon>Tracheophyta</taxon>
        <taxon>Spermatophyta</taxon>
        <taxon>Magnoliopsida</taxon>
        <taxon>eudicotyledons</taxon>
        <taxon>Gunneridae</taxon>
        <taxon>Pentapetalae</taxon>
        <taxon>asterids</taxon>
        <taxon>lamiids</taxon>
        <taxon>Lamiales</taxon>
        <taxon>Pedaliaceae</taxon>
        <taxon>Sesamum</taxon>
    </lineage>
</organism>
<evidence type="ECO:0000256" key="7">
    <source>
        <dbReference type="ARBA" id="ARBA00023136"/>
    </source>
</evidence>
<dbReference type="GeneID" id="105172286"/>
<evidence type="ECO:0000313" key="13">
    <source>
        <dbReference type="Proteomes" id="UP000504604"/>
    </source>
</evidence>
<keyword evidence="2" id="KW-1003">Cell membrane</keyword>
<sequence length="365" mass="40740">MAMRPRGGGAGAPRRVARPGGVRPVYEDFKPMSEWQQDDESHILNIYLPGFMKEQIRVSTEDRNTIRVQGERLVAGNKWSRFREDFEVPENSEMNSVRAKYQGGVLNITIPKKKVGKAQETFPPKPNSSDTQKQPSPQKVPERVLPEVNTSQPTNEKSSEPKKPSDDPRTKQAQNADEKQINPQQGQDKAFPAVGTSQPTGDKTSEAQKQSTNHKKDHDHSGNQGRDKRNITPLRNTGLVVSQDDVKRESVEPKEKHIALERPEDVTRTVDKEGKESEERKELRGVETAKKNISEKVGAAGVPEKKADNKELPGAFTKEKYKKAVKGLAELNEERQLLVNMGVAMLVIVALTAYVTFQFASGKDN</sequence>
<evidence type="ECO:0000256" key="10">
    <source>
        <dbReference type="SAM" id="MobiDB-lite"/>
    </source>
</evidence>
<dbReference type="InterPro" id="IPR002068">
    <property type="entry name" value="A-crystallin/Hsp20_dom"/>
</dbReference>
<feature type="compositionally biased region" description="Basic and acidic residues" evidence="10">
    <location>
        <begin position="244"/>
        <end position="287"/>
    </location>
</feature>
<dbReference type="GO" id="GO:0006952">
    <property type="term" value="P:defense response"/>
    <property type="evidence" value="ECO:0007669"/>
    <property type="project" value="UniProtKB-KW"/>
</dbReference>
<keyword evidence="3 11" id="KW-0812">Transmembrane</keyword>
<keyword evidence="4" id="KW-0677">Repeat</keyword>
<feature type="region of interest" description="Disordered" evidence="10">
    <location>
        <begin position="1"/>
        <end position="22"/>
    </location>
</feature>
<evidence type="ECO:0000256" key="4">
    <source>
        <dbReference type="ARBA" id="ARBA00022737"/>
    </source>
</evidence>